<accession>A0AAN7T0W8</accession>
<gene>
    <name evidence="2" type="ORF">LTR05_003601</name>
</gene>
<comment type="caution">
    <text evidence="2">The sequence shown here is derived from an EMBL/GenBank/DDBJ whole genome shotgun (WGS) entry which is preliminary data.</text>
</comment>
<proteinExistence type="predicted"/>
<keyword evidence="3" id="KW-1185">Reference proteome</keyword>
<name>A0AAN7T0W8_9EURO</name>
<organism evidence="2 3">
    <name type="scientific">Lithohypha guttulata</name>
    <dbReference type="NCBI Taxonomy" id="1690604"/>
    <lineage>
        <taxon>Eukaryota</taxon>
        <taxon>Fungi</taxon>
        <taxon>Dikarya</taxon>
        <taxon>Ascomycota</taxon>
        <taxon>Pezizomycotina</taxon>
        <taxon>Eurotiomycetes</taxon>
        <taxon>Chaetothyriomycetidae</taxon>
        <taxon>Chaetothyriales</taxon>
        <taxon>Trichomeriaceae</taxon>
        <taxon>Lithohypha</taxon>
    </lineage>
</organism>
<reference evidence="2 3" key="1">
    <citation type="submission" date="2023-08" db="EMBL/GenBank/DDBJ databases">
        <title>Black Yeasts Isolated from many extreme environments.</title>
        <authorList>
            <person name="Coleine C."/>
            <person name="Stajich J.E."/>
            <person name="Selbmann L."/>
        </authorList>
    </citation>
    <scope>NUCLEOTIDE SEQUENCE [LARGE SCALE GENOMIC DNA]</scope>
    <source>
        <strain evidence="2 3">CCFEE 5910</strain>
    </source>
</reference>
<evidence type="ECO:0000313" key="2">
    <source>
        <dbReference type="EMBL" id="KAK5086433.1"/>
    </source>
</evidence>
<evidence type="ECO:0000256" key="1">
    <source>
        <dbReference type="SAM" id="MobiDB-lite"/>
    </source>
</evidence>
<dbReference type="AlphaFoldDB" id="A0AAN7T0W8"/>
<protein>
    <submittedName>
        <fullName evidence="2">Uncharacterized protein</fullName>
    </submittedName>
</protein>
<dbReference type="Proteomes" id="UP001309876">
    <property type="component" value="Unassembled WGS sequence"/>
</dbReference>
<evidence type="ECO:0000313" key="3">
    <source>
        <dbReference type="Proteomes" id="UP001309876"/>
    </source>
</evidence>
<feature type="region of interest" description="Disordered" evidence="1">
    <location>
        <begin position="93"/>
        <end position="114"/>
    </location>
</feature>
<sequence>MPLSKRIDQAQLEAFKRKVQSSMSWEELQEVIESPDWVYHMSWDDAGAYEPVPTVLWDRSNIQNTEATEAERQTKYELIDEYMMTSSDLDDASNHVSRLMPSSRSSSQDVKEPETLTIDDCSSAPILLGLSQDMMSNASDRTCISIESYGTLDYVCVDRDIHIFEEKTKEHNNYEDVTMFDFDCPAEHCEPEETRRGRSTTRNLKRKLNTRCFDRPRRVQQSESCKRGRGRVVSSRFAH</sequence>
<dbReference type="EMBL" id="JAVRRJ010000003">
    <property type="protein sequence ID" value="KAK5086433.1"/>
    <property type="molecule type" value="Genomic_DNA"/>
</dbReference>